<comment type="similarity">
    <text evidence="1">Belongs to the universal ribosomal protein uL16 family.</text>
</comment>
<dbReference type="PANTHER" id="PTHR12220:SF13">
    <property type="entry name" value="LARGE RIBOSOMAL SUBUNIT PROTEIN UL16M"/>
    <property type="match status" value="1"/>
</dbReference>
<dbReference type="Pfam" id="PF00252">
    <property type="entry name" value="Ribosomal_L16"/>
    <property type="match status" value="1"/>
</dbReference>
<gene>
    <name evidence="7" type="primary">LOC106742351</name>
</gene>
<keyword evidence="3" id="KW-0687">Ribonucleoprotein</keyword>
<dbReference type="GO" id="GO:0005762">
    <property type="term" value="C:mitochondrial large ribosomal subunit"/>
    <property type="evidence" value="ECO:0007669"/>
    <property type="project" value="TreeGrafter"/>
</dbReference>
<dbReference type="CTD" id="54948"/>
<sequence length="242" mass="28312">MLQACRNAGRMLLSTLKSTSVTQTAGLKTFPPPIKLGEIEYPERYKLKVMEKVPQFPPGMRAPKMQKRLRYMRGPENLHNFLMYKQFGIIATGGGRLKHSHFEMIRMKLLRNLDFNKIFAIWRVDAPWQPVTKKGLGHRMGAGKGSIDHYVTPIKAGRVIIEIGGNCEYFEVKRVLERIAFILPFKAMAVSQEILDEEKAKNQWLEENNKHLWTWKYMVQNNMIGCHNWISPFDKKWFNRYL</sequence>
<dbReference type="InterPro" id="IPR000114">
    <property type="entry name" value="Ribosomal_uL16_bact-type"/>
</dbReference>
<evidence type="ECO:0000256" key="1">
    <source>
        <dbReference type="ARBA" id="ARBA00008931"/>
    </source>
</evidence>
<evidence type="ECO:0000313" key="6">
    <source>
        <dbReference type="Proteomes" id="UP000515204"/>
    </source>
</evidence>
<dbReference type="RefSeq" id="XP_014470692.1">
    <property type="nucleotide sequence ID" value="XM_014615206.1"/>
</dbReference>
<evidence type="ECO:0000256" key="5">
    <source>
        <dbReference type="ARBA" id="ARBA00035440"/>
    </source>
</evidence>
<dbReference type="InterPro" id="IPR036920">
    <property type="entry name" value="Ribosomal_uL16_sf"/>
</dbReference>
<keyword evidence="6" id="KW-1185">Reference proteome</keyword>
<keyword evidence="2 7" id="KW-0689">Ribosomal protein</keyword>
<dbReference type="AlphaFoldDB" id="A0A6P3WXQ0"/>
<dbReference type="PANTHER" id="PTHR12220">
    <property type="entry name" value="50S/60S RIBOSOMAL PROTEIN L16"/>
    <property type="match status" value="1"/>
</dbReference>
<evidence type="ECO:0000256" key="2">
    <source>
        <dbReference type="ARBA" id="ARBA00022980"/>
    </source>
</evidence>
<evidence type="ECO:0000313" key="7">
    <source>
        <dbReference type="RefSeq" id="XP_014470692.1"/>
    </source>
</evidence>
<accession>A0A6P3WXQ0</accession>
<dbReference type="GeneID" id="106742351"/>
<dbReference type="Proteomes" id="UP000515204">
    <property type="component" value="Unplaced"/>
</dbReference>
<dbReference type="GO" id="GO:0003735">
    <property type="term" value="F:structural constituent of ribosome"/>
    <property type="evidence" value="ECO:0007669"/>
    <property type="project" value="InterPro"/>
</dbReference>
<protein>
    <recommendedName>
        <fullName evidence="4">Large ribosomal subunit protein uL16m</fullName>
    </recommendedName>
    <alternativeName>
        <fullName evidence="5">39S ribosomal protein L16, mitochondrial</fullName>
    </alternativeName>
</protein>
<evidence type="ECO:0000256" key="3">
    <source>
        <dbReference type="ARBA" id="ARBA00023274"/>
    </source>
</evidence>
<dbReference type="Gene3D" id="3.90.1170.10">
    <property type="entry name" value="Ribosomal protein L10e/L16"/>
    <property type="match status" value="1"/>
</dbReference>
<dbReference type="OrthoDB" id="268521at2759"/>
<dbReference type="CDD" id="cd01433">
    <property type="entry name" value="Ribosomal_L16_L10e"/>
    <property type="match status" value="1"/>
</dbReference>
<dbReference type="InterPro" id="IPR016180">
    <property type="entry name" value="Ribosomal_uL16_dom"/>
</dbReference>
<dbReference type="SUPFAM" id="SSF54686">
    <property type="entry name" value="Ribosomal protein L16p/L10e"/>
    <property type="match status" value="1"/>
</dbReference>
<organism evidence="6 7">
    <name type="scientific">Dinoponera quadriceps</name>
    <name type="common">South American ant</name>
    <dbReference type="NCBI Taxonomy" id="609295"/>
    <lineage>
        <taxon>Eukaryota</taxon>
        <taxon>Metazoa</taxon>
        <taxon>Ecdysozoa</taxon>
        <taxon>Arthropoda</taxon>
        <taxon>Hexapoda</taxon>
        <taxon>Insecta</taxon>
        <taxon>Pterygota</taxon>
        <taxon>Neoptera</taxon>
        <taxon>Endopterygota</taxon>
        <taxon>Hymenoptera</taxon>
        <taxon>Apocrita</taxon>
        <taxon>Aculeata</taxon>
        <taxon>Formicoidea</taxon>
        <taxon>Formicidae</taxon>
        <taxon>Ponerinae</taxon>
        <taxon>Ponerini</taxon>
        <taxon>Dinoponera</taxon>
    </lineage>
</organism>
<dbReference type="GO" id="GO:0019843">
    <property type="term" value="F:rRNA binding"/>
    <property type="evidence" value="ECO:0007669"/>
    <property type="project" value="InterPro"/>
</dbReference>
<reference evidence="7" key="1">
    <citation type="submission" date="2025-08" db="UniProtKB">
        <authorList>
            <consortium name="RefSeq"/>
        </authorList>
    </citation>
    <scope>IDENTIFICATION</scope>
</reference>
<proteinExistence type="inferred from homology"/>
<dbReference type="KEGG" id="dqu:106742351"/>
<evidence type="ECO:0000256" key="4">
    <source>
        <dbReference type="ARBA" id="ARBA00035302"/>
    </source>
</evidence>
<name>A0A6P3WXQ0_DINQU</name>
<dbReference type="GO" id="GO:0032543">
    <property type="term" value="P:mitochondrial translation"/>
    <property type="evidence" value="ECO:0007669"/>
    <property type="project" value="TreeGrafter"/>
</dbReference>
<dbReference type="InterPro" id="IPR047873">
    <property type="entry name" value="Ribosomal_uL16"/>
</dbReference>